<protein>
    <submittedName>
        <fullName evidence="2">Uncharacterized protein</fullName>
    </submittedName>
</protein>
<sequence>MFPLFLLLLIIWNYFQVTSGKVSHTQELDSMYLGDEEEEDEKHFQLVSPIPDQPGCTGSSCGNNSINKFTKKLRNPFVIENNEIMDFLQRVPSDIQKDCYASAGGPFPAIVPSARDNVLGRGRVAQHRSVKVTVQYRELRVPSGQTPHKKKR</sequence>
<evidence type="ECO:0000313" key="3">
    <source>
        <dbReference type="Proteomes" id="UP000824540"/>
    </source>
</evidence>
<dbReference type="OrthoDB" id="5973539at2759"/>
<feature type="signal peptide" evidence="1">
    <location>
        <begin position="1"/>
        <end position="20"/>
    </location>
</feature>
<reference evidence="2" key="1">
    <citation type="thesis" date="2021" institute="BYU ScholarsArchive" country="Provo, UT, USA">
        <title>Applications of and Algorithms for Genome Assembly and Genomic Analyses with an Emphasis on Marine Teleosts.</title>
        <authorList>
            <person name="Pickett B.D."/>
        </authorList>
    </citation>
    <scope>NUCLEOTIDE SEQUENCE</scope>
    <source>
        <strain evidence="2">HI-2016</strain>
    </source>
</reference>
<organism evidence="2 3">
    <name type="scientific">Albula glossodonta</name>
    <name type="common">roundjaw bonefish</name>
    <dbReference type="NCBI Taxonomy" id="121402"/>
    <lineage>
        <taxon>Eukaryota</taxon>
        <taxon>Metazoa</taxon>
        <taxon>Chordata</taxon>
        <taxon>Craniata</taxon>
        <taxon>Vertebrata</taxon>
        <taxon>Euteleostomi</taxon>
        <taxon>Actinopterygii</taxon>
        <taxon>Neopterygii</taxon>
        <taxon>Teleostei</taxon>
        <taxon>Albuliformes</taxon>
        <taxon>Albulidae</taxon>
        <taxon>Albula</taxon>
    </lineage>
</organism>
<gene>
    <name evidence="2" type="ORF">JZ751_020339</name>
</gene>
<dbReference type="Proteomes" id="UP000824540">
    <property type="component" value="Unassembled WGS sequence"/>
</dbReference>
<comment type="caution">
    <text evidence="2">The sequence shown here is derived from an EMBL/GenBank/DDBJ whole genome shotgun (WGS) entry which is preliminary data.</text>
</comment>
<name>A0A8T2NWI4_9TELE</name>
<dbReference type="EMBL" id="JAFBMS010000040">
    <property type="protein sequence ID" value="KAG9340747.1"/>
    <property type="molecule type" value="Genomic_DNA"/>
</dbReference>
<keyword evidence="1" id="KW-0732">Signal</keyword>
<evidence type="ECO:0000256" key="1">
    <source>
        <dbReference type="SAM" id="SignalP"/>
    </source>
</evidence>
<evidence type="ECO:0000313" key="2">
    <source>
        <dbReference type="EMBL" id="KAG9340747.1"/>
    </source>
</evidence>
<proteinExistence type="predicted"/>
<feature type="chain" id="PRO_5035842210" evidence="1">
    <location>
        <begin position="21"/>
        <end position="152"/>
    </location>
</feature>
<accession>A0A8T2NWI4</accession>
<keyword evidence="3" id="KW-1185">Reference proteome</keyword>
<dbReference type="AlphaFoldDB" id="A0A8T2NWI4"/>